<dbReference type="EMBL" id="JBDNCH010000004">
    <property type="protein sequence ID" value="MEN9063394.1"/>
    <property type="molecule type" value="Genomic_DNA"/>
</dbReference>
<feature type="domain" description="PAS" evidence="2">
    <location>
        <begin position="204"/>
        <end position="275"/>
    </location>
</feature>
<gene>
    <name evidence="3" type="ORF">ABFB10_22735</name>
</gene>
<dbReference type="Pfam" id="PF08448">
    <property type="entry name" value="PAS_4"/>
    <property type="match status" value="1"/>
</dbReference>
<dbReference type="RefSeq" id="WP_347168478.1">
    <property type="nucleotide sequence ID" value="NZ_JBDNCH010000004.1"/>
</dbReference>
<evidence type="ECO:0000259" key="2">
    <source>
        <dbReference type="PROSITE" id="PS50112"/>
    </source>
</evidence>
<dbReference type="SMART" id="SM00091">
    <property type="entry name" value="PAS"/>
    <property type="match status" value="1"/>
</dbReference>
<feature type="transmembrane region" description="Helical" evidence="1">
    <location>
        <begin position="12"/>
        <end position="30"/>
    </location>
</feature>
<evidence type="ECO:0000256" key="1">
    <source>
        <dbReference type="SAM" id="Phobius"/>
    </source>
</evidence>
<reference evidence="3 4" key="1">
    <citation type="submission" date="2024-05" db="EMBL/GenBank/DDBJ databases">
        <title>Genome sequence of Ponticoccus litoralis KCCM 90028.</title>
        <authorList>
            <person name="Kim J.M."/>
            <person name="Lee J.K."/>
            <person name="Choi B.J."/>
            <person name="Bayburt H."/>
            <person name="Baek J.H."/>
            <person name="Jeon C.O."/>
        </authorList>
    </citation>
    <scope>NUCLEOTIDE SEQUENCE [LARGE SCALE GENOMIC DNA]</scope>
    <source>
        <strain evidence="3 4">KCCM 90028</strain>
    </source>
</reference>
<keyword evidence="4" id="KW-1185">Reference proteome</keyword>
<dbReference type="PROSITE" id="PS50112">
    <property type="entry name" value="PAS"/>
    <property type="match status" value="1"/>
</dbReference>
<dbReference type="AlphaFoldDB" id="A0AAW9SQD4"/>
<dbReference type="InterPro" id="IPR000014">
    <property type="entry name" value="PAS"/>
</dbReference>
<organism evidence="3 4">
    <name type="scientific">Ponticoccus litoralis</name>
    <dbReference type="NCBI Taxonomy" id="422297"/>
    <lineage>
        <taxon>Bacteria</taxon>
        <taxon>Pseudomonadati</taxon>
        <taxon>Pseudomonadota</taxon>
        <taxon>Alphaproteobacteria</taxon>
        <taxon>Rhodobacterales</taxon>
        <taxon>Roseobacteraceae</taxon>
        <taxon>Ponticoccus</taxon>
    </lineage>
</organism>
<proteinExistence type="predicted"/>
<dbReference type="CDD" id="cd00130">
    <property type="entry name" value="PAS"/>
    <property type="match status" value="1"/>
</dbReference>
<keyword evidence="1" id="KW-0472">Membrane</keyword>
<comment type="caution">
    <text evidence="3">The sequence shown here is derived from an EMBL/GenBank/DDBJ whole genome shotgun (WGS) entry which is preliminary data.</text>
</comment>
<name>A0AAW9SQD4_9RHOB</name>
<dbReference type="SUPFAM" id="SSF55785">
    <property type="entry name" value="PYP-like sensor domain (PAS domain)"/>
    <property type="match status" value="1"/>
</dbReference>
<dbReference type="NCBIfam" id="TIGR00229">
    <property type="entry name" value="sensory_box"/>
    <property type="match status" value="1"/>
</dbReference>
<dbReference type="InterPro" id="IPR013656">
    <property type="entry name" value="PAS_4"/>
</dbReference>
<evidence type="ECO:0000313" key="4">
    <source>
        <dbReference type="Proteomes" id="UP001428774"/>
    </source>
</evidence>
<accession>A0AAW9SQD4</accession>
<dbReference type="InterPro" id="IPR035965">
    <property type="entry name" value="PAS-like_dom_sf"/>
</dbReference>
<evidence type="ECO:0000313" key="3">
    <source>
        <dbReference type="EMBL" id="MEN9063394.1"/>
    </source>
</evidence>
<dbReference type="Gene3D" id="3.30.450.20">
    <property type="entry name" value="PAS domain"/>
    <property type="match status" value="1"/>
</dbReference>
<sequence length="366" mass="39572">MTRPGGSAPWLALPLVTVIVFALLLTVSLQRMVRIESDMRVDAEQNMLWVMHESEAAARRLKETALLAELGRAQEADIALHLDILRSRVALLNDGPQRRFVEHIGLGEELNQLTAQLDTLAPLQMTPASLQAALAPFPAFFSKAANKTMIAEWDELGGRLESYRGQLRKTILALIGVMAAGAVLTAALVLALRKSRQHNRMLRRERDFSGLLIASSGEGIAAIDASGRCTLWNEAMAHLVGQSAQQAVGRALSEVAGFFAAATVRERLAEALAGTPGHLQLRPLFRNDAEAPIHVDLRAFPMRDETGIVGAIVFMQDASDRHAVPSAGTPNRASGWNSWSSSARASWMTRSAANDLPPISIGTSPQ</sequence>
<keyword evidence="1" id="KW-1133">Transmembrane helix</keyword>
<feature type="transmembrane region" description="Helical" evidence="1">
    <location>
        <begin position="171"/>
        <end position="192"/>
    </location>
</feature>
<protein>
    <submittedName>
        <fullName evidence="3">PAS domain-containing protein</fullName>
    </submittedName>
</protein>
<keyword evidence="1" id="KW-0812">Transmembrane</keyword>
<dbReference type="Proteomes" id="UP001428774">
    <property type="component" value="Unassembled WGS sequence"/>
</dbReference>